<dbReference type="Pfam" id="PF14561">
    <property type="entry name" value="TPR_20"/>
    <property type="match status" value="1"/>
</dbReference>
<evidence type="ECO:0000313" key="8">
    <source>
        <dbReference type="Proteomes" id="UP000501466"/>
    </source>
</evidence>
<dbReference type="Proteomes" id="UP000501466">
    <property type="component" value="Chromosome"/>
</dbReference>
<organism evidence="7 8">
    <name type="scientific">Thiosulfativibrio zosterae</name>
    <dbReference type="NCBI Taxonomy" id="2675053"/>
    <lineage>
        <taxon>Bacteria</taxon>
        <taxon>Pseudomonadati</taxon>
        <taxon>Pseudomonadota</taxon>
        <taxon>Gammaproteobacteria</taxon>
        <taxon>Thiotrichales</taxon>
        <taxon>Piscirickettsiaceae</taxon>
        <taxon>Thiosulfativibrio</taxon>
    </lineage>
</organism>
<evidence type="ECO:0000256" key="3">
    <source>
        <dbReference type="ARBA" id="ARBA00022982"/>
    </source>
</evidence>
<keyword evidence="8" id="KW-1185">Reference proteome</keyword>
<keyword evidence="3" id="KW-0249">Electron transport</keyword>
<dbReference type="GO" id="GO:0005737">
    <property type="term" value="C:cytoplasm"/>
    <property type="evidence" value="ECO:0007669"/>
    <property type="project" value="TreeGrafter"/>
</dbReference>
<dbReference type="PANTHER" id="PTHR45663:SF11">
    <property type="entry name" value="GEO12009P1"/>
    <property type="match status" value="1"/>
</dbReference>
<dbReference type="Pfam" id="PF14559">
    <property type="entry name" value="TPR_19"/>
    <property type="match status" value="1"/>
</dbReference>
<sequence>MNEGLPKMQAMIVDITADNFQQMVLENSFHLPVLVDFWAPWCGPCKQILPQLENLAQSWAGRFILAKINTEEQTELANQFQIKSIPSFKLYKNGKVIAELQGAHPLAKFKEMLEPHLKAEPSEELRLQAQEAFQVGNYDEVVRLLGEAAQANPNNYRVHLDLVKMYLHTGNLEQGQSLFDKLPEEAQNSPEGKPLKLLMRFGKIVDESPSIEDIQATLREDPGNAEALYGLVGYLIIHNAFEEAFKALLKLFSSHKDFQDNIAQKTLVELFESLKDSHPELVKNYRRKLQMLMF</sequence>
<dbReference type="SUPFAM" id="SSF48452">
    <property type="entry name" value="TPR-like"/>
    <property type="match status" value="1"/>
</dbReference>
<evidence type="ECO:0000256" key="1">
    <source>
        <dbReference type="ARBA" id="ARBA00008987"/>
    </source>
</evidence>
<dbReference type="Gene3D" id="3.40.30.10">
    <property type="entry name" value="Glutaredoxin"/>
    <property type="match status" value="1"/>
</dbReference>
<keyword evidence="5" id="KW-0676">Redox-active center</keyword>
<dbReference type="SUPFAM" id="SSF52833">
    <property type="entry name" value="Thioredoxin-like"/>
    <property type="match status" value="1"/>
</dbReference>
<gene>
    <name evidence="7" type="ORF">THMIRHAT_09310</name>
</gene>
<comment type="similarity">
    <text evidence="1">Belongs to the thioredoxin family.</text>
</comment>
<dbReference type="PRINTS" id="PR00421">
    <property type="entry name" value="THIOREDOXIN"/>
</dbReference>
<keyword evidence="4" id="KW-1015">Disulfide bond</keyword>
<dbReference type="AlphaFoldDB" id="A0A6F8PM69"/>
<dbReference type="FunFam" id="3.40.30.10:FF:000001">
    <property type="entry name" value="Thioredoxin"/>
    <property type="match status" value="1"/>
</dbReference>
<feature type="domain" description="Thioredoxin" evidence="6">
    <location>
        <begin position="1"/>
        <end position="118"/>
    </location>
</feature>
<dbReference type="PROSITE" id="PS00194">
    <property type="entry name" value="THIOREDOXIN_1"/>
    <property type="match status" value="1"/>
</dbReference>
<name>A0A6F8PM69_9GAMM</name>
<accession>A0A6F8PM69</accession>
<dbReference type="KEGG" id="tzo:THMIRHAT_09310"/>
<keyword evidence="2" id="KW-0813">Transport</keyword>
<dbReference type="GO" id="GO:0015035">
    <property type="term" value="F:protein-disulfide reductase activity"/>
    <property type="evidence" value="ECO:0007669"/>
    <property type="project" value="UniProtKB-ARBA"/>
</dbReference>
<evidence type="ECO:0000259" key="6">
    <source>
        <dbReference type="PROSITE" id="PS51352"/>
    </source>
</evidence>
<proteinExistence type="inferred from homology"/>
<dbReference type="InterPro" id="IPR036249">
    <property type="entry name" value="Thioredoxin-like_sf"/>
</dbReference>
<evidence type="ECO:0000313" key="7">
    <source>
        <dbReference type="EMBL" id="BBP43185.1"/>
    </source>
</evidence>
<evidence type="ECO:0000256" key="2">
    <source>
        <dbReference type="ARBA" id="ARBA00022448"/>
    </source>
</evidence>
<dbReference type="RefSeq" id="WP_243831505.1">
    <property type="nucleotide sequence ID" value="NZ_AP021888.1"/>
</dbReference>
<dbReference type="GO" id="GO:0006950">
    <property type="term" value="P:response to stress"/>
    <property type="evidence" value="ECO:0007669"/>
    <property type="project" value="UniProtKB-ARBA"/>
</dbReference>
<dbReference type="CDD" id="cd02947">
    <property type="entry name" value="TRX_family"/>
    <property type="match status" value="1"/>
</dbReference>
<dbReference type="InterPro" id="IPR011990">
    <property type="entry name" value="TPR-like_helical_dom_sf"/>
</dbReference>
<evidence type="ECO:0000256" key="5">
    <source>
        <dbReference type="ARBA" id="ARBA00023284"/>
    </source>
</evidence>
<dbReference type="Pfam" id="PF00085">
    <property type="entry name" value="Thioredoxin"/>
    <property type="match status" value="1"/>
</dbReference>
<dbReference type="Gene3D" id="1.25.40.10">
    <property type="entry name" value="Tetratricopeptide repeat domain"/>
    <property type="match status" value="2"/>
</dbReference>
<dbReference type="InterPro" id="IPR017937">
    <property type="entry name" value="Thioredoxin_CS"/>
</dbReference>
<dbReference type="PROSITE" id="PS51352">
    <property type="entry name" value="THIOREDOXIN_2"/>
    <property type="match status" value="1"/>
</dbReference>
<evidence type="ECO:0000256" key="4">
    <source>
        <dbReference type="ARBA" id="ARBA00023157"/>
    </source>
</evidence>
<dbReference type="InterPro" id="IPR013766">
    <property type="entry name" value="Thioredoxin_domain"/>
</dbReference>
<protein>
    <submittedName>
        <fullName evidence="7">Co-chaperone YbbN</fullName>
    </submittedName>
</protein>
<dbReference type="EMBL" id="AP021888">
    <property type="protein sequence ID" value="BBP43185.1"/>
    <property type="molecule type" value="Genomic_DNA"/>
</dbReference>
<reference evidence="8" key="1">
    <citation type="submission" date="2019-11" db="EMBL/GenBank/DDBJ databases">
        <title>Isolation and characterization of two novel species in the genus Thiomicrorhabdus.</title>
        <authorList>
            <person name="Mochizuki J."/>
            <person name="Kojima H."/>
            <person name="Fukui M."/>
        </authorList>
    </citation>
    <scope>NUCLEOTIDE SEQUENCE [LARGE SCALE GENOMIC DNA]</scope>
    <source>
        <strain evidence="8">AkT22</strain>
    </source>
</reference>
<dbReference type="PANTHER" id="PTHR45663">
    <property type="entry name" value="GEO12009P1"/>
    <property type="match status" value="1"/>
</dbReference>